<sequence>MASLSVILGIIGNVISILMFASPIKTFKHVVKKKSTENFKGLPYITTLLSTSLWSFYGVLKPGGLLVLTVNGAGAVLHIIFVSLFLVYAPKNVKVKSIKLVGIVDVFFLGVVIAVTLLAFREGMRITVVGILCAALTFGMYAAPLSVMRTVIKTKSVKYMPFWLTFFQFLNGGVWSTYALLIKDFYIGVPNVVGFILGLAQLILYMMHRNKSSTESEEMEEAGSAHLFKGVIQMKDFNGKDETSKDNRSLNKGFSLPKSSAVRQ</sequence>
<comment type="function">
    <text evidence="9">Mediates both low-affinity uptake and efflux of sugar across the membrane.</text>
</comment>
<dbReference type="GO" id="GO:0051260">
    <property type="term" value="P:protein homooligomerization"/>
    <property type="evidence" value="ECO:0007669"/>
    <property type="project" value="UniProtKB-ARBA"/>
</dbReference>
<organism evidence="11 12">
    <name type="scientific">Olea europaea subsp. europaea</name>
    <dbReference type="NCBI Taxonomy" id="158383"/>
    <lineage>
        <taxon>Eukaryota</taxon>
        <taxon>Viridiplantae</taxon>
        <taxon>Streptophyta</taxon>
        <taxon>Embryophyta</taxon>
        <taxon>Tracheophyta</taxon>
        <taxon>Spermatophyta</taxon>
        <taxon>Magnoliopsida</taxon>
        <taxon>eudicotyledons</taxon>
        <taxon>Gunneridae</taxon>
        <taxon>Pentapetalae</taxon>
        <taxon>asterids</taxon>
        <taxon>lamiids</taxon>
        <taxon>Lamiales</taxon>
        <taxon>Oleaceae</taxon>
        <taxon>Oleeae</taxon>
        <taxon>Olea</taxon>
    </lineage>
</organism>
<keyword evidence="5 9" id="KW-0812">Transmembrane</keyword>
<reference evidence="11 12" key="1">
    <citation type="submission" date="2019-12" db="EMBL/GenBank/DDBJ databases">
        <authorList>
            <person name="Alioto T."/>
            <person name="Alioto T."/>
            <person name="Gomez Garrido J."/>
        </authorList>
    </citation>
    <scope>NUCLEOTIDE SEQUENCE [LARGE SCALE GENOMIC DNA]</scope>
</reference>
<keyword evidence="3 9" id="KW-0813">Transport</keyword>
<evidence type="ECO:0000256" key="1">
    <source>
        <dbReference type="ARBA" id="ARBA00004127"/>
    </source>
</evidence>
<keyword evidence="12" id="KW-1185">Reference proteome</keyword>
<accession>A0A8S0TM86</accession>
<dbReference type="InterPro" id="IPR047664">
    <property type="entry name" value="SWEET"/>
</dbReference>
<comment type="similarity">
    <text evidence="2 9">Belongs to the SWEET sugar transporter family.</text>
</comment>
<evidence type="ECO:0000313" key="11">
    <source>
        <dbReference type="EMBL" id="CAA3007048.1"/>
    </source>
</evidence>
<feature type="transmembrane region" description="Helical" evidence="9">
    <location>
        <begin position="66"/>
        <end position="88"/>
    </location>
</feature>
<dbReference type="Proteomes" id="UP000594638">
    <property type="component" value="Unassembled WGS sequence"/>
</dbReference>
<dbReference type="GO" id="GO:0012505">
    <property type="term" value="C:endomembrane system"/>
    <property type="evidence" value="ECO:0007669"/>
    <property type="project" value="UniProtKB-SubCell"/>
</dbReference>
<keyword evidence="6" id="KW-0677">Repeat</keyword>
<dbReference type="Pfam" id="PF03083">
    <property type="entry name" value="MtN3_slv"/>
    <property type="match status" value="2"/>
</dbReference>
<comment type="subcellular location">
    <subcellularLocation>
        <location evidence="9">Cell membrane</location>
        <topology evidence="9">Multi-pass membrane protein</topology>
    </subcellularLocation>
    <subcellularLocation>
        <location evidence="1">Endomembrane system</location>
        <topology evidence="1">Multi-pass membrane protein</topology>
    </subcellularLocation>
</comment>
<dbReference type="FunFam" id="1.20.1280.290:FF:000002">
    <property type="entry name" value="Bidirectional sugar transporter SWEET"/>
    <property type="match status" value="1"/>
</dbReference>
<dbReference type="PANTHER" id="PTHR10791">
    <property type="entry name" value="RAG1-ACTIVATING PROTEIN 1"/>
    <property type="match status" value="1"/>
</dbReference>
<evidence type="ECO:0000256" key="3">
    <source>
        <dbReference type="ARBA" id="ARBA00022448"/>
    </source>
</evidence>
<keyword evidence="7 9" id="KW-1133">Transmembrane helix</keyword>
<dbReference type="EMBL" id="CACTIH010007268">
    <property type="protein sequence ID" value="CAA3007048.1"/>
    <property type="molecule type" value="Genomic_DNA"/>
</dbReference>
<evidence type="ECO:0000256" key="10">
    <source>
        <dbReference type="SAM" id="MobiDB-lite"/>
    </source>
</evidence>
<protein>
    <recommendedName>
        <fullName evidence="9">Bidirectional sugar transporter SWEET</fullName>
    </recommendedName>
</protein>
<feature type="transmembrane region" description="Helical" evidence="9">
    <location>
        <begin position="187"/>
        <end position="207"/>
    </location>
</feature>
<keyword evidence="8 9" id="KW-0472">Membrane</keyword>
<dbReference type="Gramene" id="OE9A112042T1">
    <property type="protein sequence ID" value="OE9A112042C1"/>
    <property type="gene ID" value="OE9A112042"/>
</dbReference>
<dbReference type="InterPro" id="IPR004316">
    <property type="entry name" value="SWEET_rpt"/>
</dbReference>
<name>A0A8S0TM86_OLEEU</name>
<evidence type="ECO:0000256" key="4">
    <source>
        <dbReference type="ARBA" id="ARBA00022597"/>
    </source>
</evidence>
<feature type="transmembrane region" description="Helical" evidence="9">
    <location>
        <begin position="42"/>
        <end position="60"/>
    </location>
</feature>
<dbReference type="GO" id="GO:0051119">
    <property type="term" value="F:sugar transmembrane transporter activity"/>
    <property type="evidence" value="ECO:0007669"/>
    <property type="project" value="InterPro"/>
</dbReference>
<evidence type="ECO:0000256" key="6">
    <source>
        <dbReference type="ARBA" id="ARBA00022737"/>
    </source>
</evidence>
<dbReference type="PANTHER" id="PTHR10791:SF142">
    <property type="entry name" value="BIDIRECTIONAL SUGAR TRANSPORTER SWEET16"/>
    <property type="match status" value="1"/>
</dbReference>
<feature type="compositionally biased region" description="Basic and acidic residues" evidence="10">
    <location>
        <begin position="238"/>
        <end position="249"/>
    </location>
</feature>
<comment type="caution">
    <text evidence="11">The sequence shown here is derived from an EMBL/GenBank/DDBJ whole genome shotgun (WGS) entry which is preliminary data.</text>
</comment>
<dbReference type="GO" id="GO:0005886">
    <property type="term" value="C:plasma membrane"/>
    <property type="evidence" value="ECO:0007669"/>
    <property type="project" value="UniProtKB-SubCell"/>
</dbReference>
<feature type="transmembrane region" description="Helical" evidence="9">
    <location>
        <begin position="126"/>
        <end position="147"/>
    </location>
</feature>
<evidence type="ECO:0000256" key="5">
    <source>
        <dbReference type="ARBA" id="ARBA00022692"/>
    </source>
</evidence>
<dbReference type="Gene3D" id="1.20.1280.290">
    <property type="match status" value="2"/>
</dbReference>
<dbReference type="FunFam" id="1.20.1280.290:FF:000001">
    <property type="entry name" value="Bidirectional sugar transporter SWEET"/>
    <property type="match status" value="1"/>
</dbReference>
<feature type="transmembrane region" description="Helical" evidence="9">
    <location>
        <begin position="159"/>
        <end position="181"/>
    </location>
</feature>
<evidence type="ECO:0000256" key="8">
    <source>
        <dbReference type="ARBA" id="ARBA00023136"/>
    </source>
</evidence>
<evidence type="ECO:0000256" key="2">
    <source>
        <dbReference type="ARBA" id="ARBA00007809"/>
    </source>
</evidence>
<evidence type="ECO:0000256" key="9">
    <source>
        <dbReference type="RuleBase" id="RU910715"/>
    </source>
</evidence>
<dbReference type="OrthoDB" id="409725at2759"/>
<gene>
    <name evidence="11" type="ORF">OLEA9_A112042</name>
</gene>
<feature type="region of interest" description="Disordered" evidence="10">
    <location>
        <begin position="238"/>
        <end position="264"/>
    </location>
</feature>
<feature type="transmembrane region" description="Helical" evidence="9">
    <location>
        <begin position="100"/>
        <end position="120"/>
    </location>
</feature>
<evidence type="ECO:0000256" key="7">
    <source>
        <dbReference type="ARBA" id="ARBA00022989"/>
    </source>
</evidence>
<keyword evidence="4 9" id="KW-0762">Sugar transport</keyword>
<dbReference type="AlphaFoldDB" id="A0A8S0TM86"/>
<feature type="transmembrane region" description="Helical" evidence="9">
    <location>
        <begin position="6"/>
        <end position="22"/>
    </location>
</feature>
<evidence type="ECO:0000313" key="12">
    <source>
        <dbReference type="Proteomes" id="UP000594638"/>
    </source>
</evidence>
<proteinExistence type="inferred from homology"/>